<dbReference type="Proteomes" id="UP000622648">
    <property type="component" value="Unassembled WGS sequence"/>
</dbReference>
<dbReference type="Proteomes" id="UP000295684">
    <property type="component" value="Unassembled WGS sequence"/>
</dbReference>
<accession>A0A4R2H5K4</accession>
<name>A0A4R2H5K4_9SPHI</name>
<comment type="caution">
    <text evidence="2">The sequence shown here is derived from an EMBL/GenBank/DDBJ whole genome shotgun (WGS) entry which is preliminary data.</text>
</comment>
<reference evidence="4" key="2">
    <citation type="journal article" date="2019" name="Int. J. Syst. Evol. Microbiol.">
        <title>The Global Catalogue of Microorganisms (GCM) 10K type strain sequencing project: providing services to taxonomists for standard genome sequencing and annotation.</title>
        <authorList>
            <consortium name="The Broad Institute Genomics Platform"/>
            <consortium name="The Broad Institute Genome Sequencing Center for Infectious Disease"/>
            <person name="Wu L."/>
            <person name="Ma J."/>
        </authorList>
    </citation>
    <scope>NUCLEOTIDE SEQUENCE [LARGE SCALE GENOMIC DNA]</scope>
    <source>
        <strain evidence="4">CGMCC 1.15644</strain>
    </source>
</reference>
<organism evidence="2 3">
    <name type="scientific">Pedobacter psychrotolerans</name>
    <dbReference type="NCBI Taxonomy" id="1843235"/>
    <lineage>
        <taxon>Bacteria</taxon>
        <taxon>Pseudomonadati</taxon>
        <taxon>Bacteroidota</taxon>
        <taxon>Sphingobacteriia</taxon>
        <taxon>Sphingobacteriales</taxon>
        <taxon>Sphingobacteriaceae</taxon>
        <taxon>Pedobacter</taxon>
    </lineage>
</organism>
<reference evidence="1" key="4">
    <citation type="submission" date="2024-05" db="EMBL/GenBank/DDBJ databases">
        <authorList>
            <person name="Sun Q."/>
            <person name="Zhou Y."/>
        </authorList>
    </citation>
    <scope>NUCLEOTIDE SEQUENCE</scope>
    <source>
        <strain evidence="1">CGMCC 1.15644</strain>
    </source>
</reference>
<dbReference type="EMBL" id="BMJO01000007">
    <property type="protein sequence ID" value="GGE67964.1"/>
    <property type="molecule type" value="Genomic_DNA"/>
</dbReference>
<evidence type="ECO:0000313" key="4">
    <source>
        <dbReference type="Proteomes" id="UP000622648"/>
    </source>
</evidence>
<reference evidence="1" key="1">
    <citation type="journal article" date="2014" name="Int. J. Syst. Evol. Microbiol.">
        <title>Complete genome of a new Firmicutes species belonging to the dominant human colonic microbiota ('Ruminococcus bicirculans') reveals two chromosomes and a selective capacity to utilize plant glucans.</title>
        <authorList>
            <consortium name="NISC Comparative Sequencing Program"/>
            <person name="Wegmann U."/>
            <person name="Louis P."/>
            <person name="Goesmann A."/>
            <person name="Henrissat B."/>
            <person name="Duncan S.H."/>
            <person name="Flint H.J."/>
        </authorList>
    </citation>
    <scope>NUCLEOTIDE SEQUENCE</scope>
    <source>
        <strain evidence="1">CGMCC 1.15644</strain>
    </source>
</reference>
<dbReference type="AlphaFoldDB" id="A0A4R2H5K4"/>
<keyword evidence="4" id="KW-1185">Reference proteome</keyword>
<dbReference type="EMBL" id="SLWO01000008">
    <property type="protein sequence ID" value="TCO20769.1"/>
    <property type="molecule type" value="Genomic_DNA"/>
</dbReference>
<dbReference type="RefSeq" id="WP_132535629.1">
    <property type="nucleotide sequence ID" value="NZ_BMJO01000007.1"/>
</dbReference>
<evidence type="ECO:0000313" key="1">
    <source>
        <dbReference type="EMBL" id="GGE67964.1"/>
    </source>
</evidence>
<proteinExistence type="predicted"/>
<evidence type="ECO:0000313" key="2">
    <source>
        <dbReference type="EMBL" id="TCO20769.1"/>
    </source>
</evidence>
<reference evidence="2 3" key="3">
    <citation type="submission" date="2019-03" db="EMBL/GenBank/DDBJ databases">
        <title>Genomic Encyclopedia of Type Strains, Phase IV (KMG-IV): sequencing the most valuable type-strain genomes for metagenomic binning, comparative biology and taxonomic classification.</title>
        <authorList>
            <person name="Goeker M."/>
        </authorList>
    </citation>
    <scope>NUCLEOTIDE SEQUENCE [LARGE SCALE GENOMIC DNA]</scope>
    <source>
        <strain evidence="2 3">DSM 103236</strain>
    </source>
</reference>
<sequence length="292" mass="33446">MIIKTAGIRTINEFSDKTISDLKQALLLFDRIGITSLNYILDNNQHHETNCQHWHCFKEMELLLENDLIFDATRTNAILKGGPDALGADDFNKAIEYIRQMRESNDEKAQLDGHSRLSAMILNNEDVNRDFISIPIVNQLNSINKVKSSEVDVVNIVIKQMPIPAENVPWQDIFDFKSDPINNGHLTGLRTWINKMSRTDYKVNEIEDELQYLLFQYRQALNYHNIKFRMGALETIVVGLSELAERTIKLQFSKIAKGAFSARQTKAELLQAEMTSSGNEVAYIYKANNKFS</sequence>
<gene>
    <name evidence="2" type="ORF">EV200_108210</name>
    <name evidence="1" type="ORF">GCM10011413_38270</name>
</gene>
<dbReference type="OrthoDB" id="1494975at2"/>
<evidence type="ECO:0000313" key="3">
    <source>
        <dbReference type="Proteomes" id="UP000295684"/>
    </source>
</evidence>
<protein>
    <submittedName>
        <fullName evidence="2">Uncharacterized protein</fullName>
    </submittedName>
</protein>